<feature type="domain" description="Resolvase/invertase-type recombinase catalytic" evidence="6">
    <location>
        <begin position="18"/>
        <end position="170"/>
    </location>
</feature>
<dbReference type="GO" id="GO:0015074">
    <property type="term" value="P:DNA integration"/>
    <property type="evidence" value="ECO:0007669"/>
    <property type="project" value="UniProtKB-KW"/>
</dbReference>
<dbReference type="InterPro" id="IPR006118">
    <property type="entry name" value="Recombinase_CS"/>
</dbReference>
<keyword evidence="1" id="KW-0229">DNA integration</keyword>
<dbReference type="PROSITE" id="PS51736">
    <property type="entry name" value="RECOMBINASES_3"/>
    <property type="match status" value="1"/>
</dbReference>
<keyword evidence="2" id="KW-0238">DNA-binding</keyword>
<evidence type="ECO:0000259" key="6">
    <source>
        <dbReference type="PROSITE" id="PS51736"/>
    </source>
</evidence>
<proteinExistence type="predicted"/>
<dbReference type="RefSeq" id="WP_232091805.1">
    <property type="nucleotide sequence ID" value="NZ_AP023326.1"/>
</dbReference>
<protein>
    <submittedName>
        <fullName evidence="8">Resolvase</fullName>
    </submittedName>
</protein>
<accession>A0A6S6PEN0</accession>
<dbReference type="PROSITE" id="PS51737">
    <property type="entry name" value="RECOMBINASE_DNA_BIND"/>
    <property type="match status" value="1"/>
</dbReference>
<evidence type="ECO:0000259" key="7">
    <source>
        <dbReference type="PROSITE" id="PS51737"/>
    </source>
</evidence>
<dbReference type="Pfam" id="PF07508">
    <property type="entry name" value="Recombinase"/>
    <property type="match status" value="1"/>
</dbReference>
<dbReference type="PANTHER" id="PTHR30461:SF23">
    <property type="entry name" value="DNA RECOMBINASE-RELATED"/>
    <property type="match status" value="1"/>
</dbReference>
<gene>
    <name evidence="8" type="primary">ccrB_1</name>
    <name evidence="8" type="ORF">AAJCM20276_04330</name>
</gene>
<dbReference type="GO" id="GO:0003677">
    <property type="term" value="F:DNA binding"/>
    <property type="evidence" value="ECO:0007669"/>
    <property type="project" value="UniProtKB-KW"/>
</dbReference>
<evidence type="ECO:0000256" key="1">
    <source>
        <dbReference type="ARBA" id="ARBA00022908"/>
    </source>
</evidence>
<dbReference type="SUPFAM" id="SSF53041">
    <property type="entry name" value="Resolvase-like"/>
    <property type="match status" value="1"/>
</dbReference>
<dbReference type="Gene3D" id="3.90.1750.20">
    <property type="entry name" value="Putative Large Serine Recombinase, Chain B, Domain 2"/>
    <property type="match status" value="1"/>
</dbReference>
<name>A0A6S6PEN0_ACEAC</name>
<dbReference type="EMBL" id="AP023326">
    <property type="protein sequence ID" value="BCI65809.1"/>
    <property type="molecule type" value="Genomic_DNA"/>
</dbReference>
<dbReference type="PROSITE" id="PS00397">
    <property type="entry name" value="RECOMBINASES_1"/>
    <property type="match status" value="1"/>
</dbReference>
<dbReference type="SMART" id="SM00857">
    <property type="entry name" value="Resolvase"/>
    <property type="match status" value="1"/>
</dbReference>
<evidence type="ECO:0000256" key="5">
    <source>
        <dbReference type="PROSITE-ProRule" id="PRU10137"/>
    </source>
</evidence>
<evidence type="ECO:0000256" key="3">
    <source>
        <dbReference type="ARBA" id="ARBA00023172"/>
    </source>
</evidence>
<dbReference type="InterPro" id="IPR011109">
    <property type="entry name" value="DNA_bind_recombinase_dom"/>
</dbReference>
<dbReference type="InterPro" id="IPR006119">
    <property type="entry name" value="Resolv_N"/>
</dbReference>
<evidence type="ECO:0000256" key="4">
    <source>
        <dbReference type="PIRSR" id="PIRSR606118-50"/>
    </source>
</evidence>
<dbReference type="Gene3D" id="3.40.50.1390">
    <property type="entry name" value="Resolvase, N-terminal catalytic domain"/>
    <property type="match status" value="1"/>
</dbReference>
<dbReference type="InterPro" id="IPR036162">
    <property type="entry name" value="Resolvase-like_N_sf"/>
</dbReference>
<feature type="domain" description="Recombinase" evidence="7">
    <location>
        <begin position="174"/>
        <end position="305"/>
    </location>
</feature>
<dbReference type="InterPro" id="IPR050639">
    <property type="entry name" value="SSR_resolvase"/>
</dbReference>
<keyword evidence="3" id="KW-0233">DNA recombination</keyword>
<dbReference type="AlphaFoldDB" id="A0A6S6PEN0"/>
<organism evidence="8 9">
    <name type="scientific">Acetobacter aceti</name>
    <dbReference type="NCBI Taxonomy" id="435"/>
    <lineage>
        <taxon>Bacteria</taxon>
        <taxon>Pseudomonadati</taxon>
        <taxon>Pseudomonadota</taxon>
        <taxon>Alphaproteobacteria</taxon>
        <taxon>Acetobacterales</taxon>
        <taxon>Acetobacteraceae</taxon>
        <taxon>Acetobacter</taxon>
        <taxon>Acetobacter subgen. Acetobacter</taxon>
    </lineage>
</organism>
<dbReference type="InterPro" id="IPR025827">
    <property type="entry name" value="Zn_ribbon_recom_dom"/>
</dbReference>
<dbReference type="InterPro" id="IPR038109">
    <property type="entry name" value="DNA_bind_recomb_sf"/>
</dbReference>
<dbReference type="PANTHER" id="PTHR30461">
    <property type="entry name" value="DNA-INVERTASE FROM LAMBDOID PROPHAGE"/>
    <property type="match status" value="1"/>
</dbReference>
<evidence type="ECO:0000256" key="2">
    <source>
        <dbReference type="ARBA" id="ARBA00023125"/>
    </source>
</evidence>
<dbReference type="CDD" id="cd00338">
    <property type="entry name" value="Ser_Recombinase"/>
    <property type="match status" value="1"/>
</dbReference>
<dbReference type="Proteomes" id="UP000515220">
    <property type="component" value="Chromosome"/>
</dbReference>
<dbReference type="Pfam" id="PF00239">
    <property type="entry name" value="Resolvase"/>
    <property type="match status" value="1"/>
</dbReference>
<feature type="active site" description="O-(5'-phospho-DNA)-serine intermediate" evidence="4 5">
    <location>
        <position position="26"/>
    </location>
</feature>
<sequence>MTSLPLASSPLRPLPSLRAALYLRVSTGRQAEHDLSIPDQQRQTEAYCAAKGWEVAEVFIEPGASATDDRRPEFQKLMEVASEKPRRFDVVVVHSFSRFFRNHFDLEFNVRRLAKQEIRLVSITQELENDSSGTMIRQILALFDEYQSRENAKHTLRAMNENARQGFWNGSRPPFGYRTVEAERRGQKVKKKLEIDPIQAETVRLIFGLYRDGDGQSGGLGIKAIVSHLNAKGYRTQTGSRFSCKFIHDVLTRETYAGKHAFNVVEAKTGRKKASDEVITMDAPVIIPRSEFLEVQQRLKQNAPRVTAPRIVNGPCLLTGLAVCATCGGGMTLRTGKYGRYRYYTCATQARQGKTACKGRSIRMDLLDMLVMEHLATRLLTKDRLGVILEALLAHYAANQNRDAARQESLRNASREAEQKLQRLYAAIENGVVDVTDPMLKERLDALKVRRDEASRLCAMAEAPAMVVPAITDEMIERFSCDLRAKLSDGPVAMRKEYLRAIVDRIEVDDGEIRIFGRKDRLMNQLVSDRPKLNPKVPSFGREWRPIGDSNPCCRRERAISTG</sequence>
<evidence type="ECO:0000313" key="9">
    <source>
        <dbReference type="Proteomes" id="UP000515220"/>
    </source>
</evidence>
<reference evidence="8 9" key="1">
    <citation type="submission" date="2020-07" db="EMBL/GenBank/DDBJ databases">
        <title>Complete Genome Sequence of an acetic acid bacterium, Acetobacter aceti JCM20276.</title>
        <authorList>
            <person name="Hirose Y."/>
            <person name="Mihara H."/>
        </authorList>
    </citation>
    <scope>NUCLEOTIDE SEQUENCE [LARGE SCALE GENOMIC DNA]</scope>
    <source>
        <strain evidence="8 9">JCM20276</strain>
    </source>
</reference>
<evidence type="ECO:0000313" key="8">
    <source>
        <dbReference type="EMBL" id="BCI65809.1"/>
    </source>
</evidence>
<dbReference type="GO" id="GO:0000150">
    <property type="term" value="F:DNA strand exchange activity"/>
    <property type="evidence" value="ECO:0007669"/>
    <property type="project" value="InterPro"/>
</dbReference>
<dbReference type="Pfam" id="PF13408">
    <property type="entry name" value="Zn_ribbon_recom"/>
    <property type="match status" value="1"/>
</dbReference>